<protein>
    <submittedName>
        <fullName evidence="2">Uncharacterized protein</fullName>
    </submittedName>
</protein>
<feature type="transmembrane region" description="Helical" evidence="1">
    <location>
        <begin position="48"/>
        <end position="71"/>
    </location>
</feature>
<dbReference type="AlphaFoldDB" id="A0A923L7G5"/>
<evidence type="ECO:0000313" key="2">
    <source>
        <dbReference type="EMBL" id="MBC5637796.1"/>
    </source>
</evidence>
<keyword evidence="1" id="KW-0472">Membrane</keyword>
<organism evidence="2 3">
    <name type="scientific">Ornithinibacillus hominis</name>
    <dbReference type="NCBI Taxonomy" id="2763055"/>
    <lineage>
        <taxon>Bacteria</taxon>
        <taxon>Bacillati</taxon>
        <taxon>Bacillota</taxon>
        <taxon>Bacilli</taxon>
        <taxon>Bacillales</taxon>
        <taxon>Bacillaceae</taxon>
        <taxon>Ornithinibacillus</taxon>
    </lineage>
</organism>
<sequence length="107" mass="12487">MKKTKAQLKGQLDKEMEHIQFTNHQQVLNHVYPTTWKQKLLKLWNKEIYIPLVPISVVLVLFMVVMGYPAIKSIEQRPDEGASDSIKHVDGSGYFYWESNQRGGEKR</sequence>
<dbReference type="EMBL" id="JACOOL010000010">
    <property type="protein sequence ID" value="MBC5637796.1"/>
    <property type="molecule type" value="Genomic_DNA"/>
</dbReference>
<reference evidence="2" key="1">
    <citation type="submission" date="2020-08" db="EMBL/GenBank/DDBJ databases">
        <title>Genome public.</title>
        <authorList>
            <person name="Liu C."/>
            <person name="Sun Q."/>
        </authorList>
    </citation>
    <scope>NUCLEOTIDE SEQUENCE</scope>
    <source>
        <strain evidence="2">BX22</strain>
    </source>
</reference>
<keyword evidence="3" id="KW-1185">Reference proteome</keyword>
<comment type="caution">
    <text evidence="2">The sequence shown here is derived from an EMBL/GenBank/DDBJ whole genome shotgun (WGS) entry which is preliminary data.</text>
</comment>
<dbReference type="RefSeq" id="WP_186870507.1">
    <property type="nucleotide sequence ID" value="NZ_JACOOL010000010.1"/>
</dbReference>
<evidence type="ECO:0000313" key="3">
    <source>
        <dbReference type="Proteomes" id="UP000637359"/>
    </source>
</evidence>
<keyword evidence="1" id="KW-1133">Transmembrane helix</keyword>
<name>A0A923L7G5_9BACI</name>
<keyword evidence="1" id="KW-0812">Transmembrane</keyword>
<gene>
    <name evidence="2" type="ORF">H8S33_13350</name>
</gene>
<evidence type="ECO:0000256" key="1">
    <source>
        <dbReference type="SAM" id="Phobius"/>
    </source>
</evidence>
<dbReference type="Proteomes" id="UP000637359">
    <property type="component" value="Unassembled WGS sequence"/>
</dbReference>
<proteinExistence type="predicted"/>
<accession>A0A923L7G5</accession>